<feature type="transmembrane region" description="Helical" evidence="7">
    <location>
        <begin position="744"/>
        <end position="764"/>
    </location>
</feature>
<gene>
    <name evidence="10" type="ORF">J9317_17205</name>
</gene>
<evidence type="ECO:0000259" key="9">
    <source>
        <dbReference type="Pfam" id="PF12704"/>
    </source>
</evidence>
<evidence type="ECO:0000256" key="5">
    <source>
        <dbReference type="ARBA" id="ARBA00023136"/>
    </source>
</evidence>
<feature type="domain" description="ABC3 transporter permease C-terminal" evidence="8">
    <location>
        <begin position="259"/>
        <end position="377"/>
    </location>
</feature>
<dbReference type="InterPro" id="IPR050250">
    <property type="entry name" value="Macrolide_Exporter_MacB"/>
</dbReference>
<keyword evidence="11" id="KW-1185">Reference proteome</keyword>
<dbReference type="PANTHER" id="PTHR30572:SF4">
    <property type="entry name" value="ABC TRANSPORTER PERMEASE YTRF"/>
    <property type="match status" value="1"/>
</dbReference>
<keyword evidence="3 7" id="KW-0812">Transmembrane</keyword>
<feature type="transmembrane region" description="Helical" evidence="7">
    <location>
        <begin position="305"/>
        <end position="325"/>
    </location>
</feature>
<evidence type="ECO:0000256" key="6">
    <source>
        <dbReference type="ARBA" id="ARBA00038076"/>
    </source>
</evidence>
<feature type="transmembrane region" description="Helical" evidence="7">
    <location>
        <begin position="21"/>
        <end position="38"/>
    </location>
</feature>
<evidence type="ECO:0000256" key="2">
    <source>
        <dbReference type="ARBA" id="ARBA00022475"/>
    </source>
</evidence>
<dbReference type="InterPro" id="IPR025857">
    <property type="entry name" value="MacB_PCD"/>
</dbReference>
<evidence type="ECO:0000256" key="4">
    <source>
        <dbReference type="ARBA" id="ARBA00022989"/>
    </source>
</evidence>
<organism evidence="10 11">
    <name type="scientific">Metabacillus flavus</name>
    <dbReference type="NCBI Taxonomy" id="2823519"/>
    <lineage>
        <taxon>Bacteria</taxon>
        <taxon>Bacillati</taxon>
        <taxon>Bacillota</taxon>
        <taxon>Bacilli</taxon>
        <taxon>Bacillales</taxon>
        <taxon>Bacillaceae</taxon>
        <taxon>Metabacillus</taxon>
    </lineage>
</organism>
<comment type="similarity">
    <text evidence="6">Belongs to the ABC-4 integral membrane protein family.</text>
</comment>
<dbReference type="RefSeq" id="WP_211560840.1">
    <property type="nucleotide sequence ID" value="NZ_JAGVRK010000001.1"/>
</dbReference>
<comment type="caution">
    <text evidence="10">The sequence shown here is derived from an EMBL/GenBank/DDBJ whole genome shotgun (WGS) entry which is preliminary data.</text>
</comment>
<proteinExistence type="inferred from homology"/>
<name>A0ABS5LIA9_9BACI</name>
<dbReference type="InterPro" id="IPR003838">
    <property type="entry name" value="ABC3_permease_C"/>
</dbReference>
<feature type="transmembrane region" description="Helical" evidence="7">
    <location>
        <begin position="248"/>
        <end position="275"/>
    </location>
</feature>
<accession>A0ABS5LIA9</accession>
<feature type="transmembrane region" description="Helical" evidence="7">
    <location>
        <begin position="418"/>
        <end position="439"/>
    </location>
</feature>
<feature type="transmembrane region" description="Helical" evidence="7">
    <location>
        <begin position="696"/>
        <end position="718"/>
    </location>
</feature>
<feature type="transmembrane region" description="Helical" evidence="7">
    <location>
        <begin position="641"/>
        <end position="665"/>
    </location>
</feature>
<evidence type="ECO:0000259" key="8">
    <source>
        <dbReference type="Pfam" id="PF02687"/>
    </source>
</evidence>
<dbReference type="Pfam" id="PF02687">
    <property type="entry name" value="FtsX"/>
    <property type="match status" value="2"/>
</dbReference>
<evidence type="ECO:0000313" key="10">
    <source>
        <dbReference type="EMBL" id="MBS2970486.1"/>
    </source>
</evidence>
<evidence type="ECO:0000256" key="7">
    <source>
        <dbReference type="SAM" id="Phobius"/>
    </source>
</evidence>
<keyword evidence="5 7" id="KW-0472">Membrane</keyword>
<feature type="domain" description="ABC3 transporter permease C-terminal" evidence="8">
    <location>
        <begin position="652"/>
        <end position="769"/>
    </location>
</feature>
<comment type="subcellular location">
    <subcellularLocation>
        <location evidence="1">Cell membrane</location>
        <topology evidence="1">Multi-pass membrane protein</topology>
    </subcellularLocation>
</comment>
<reference evidence="10 11" key="1">
    <citation type="submission" date="2021-04" db="EMBL/GenBank/DDBJ databases">
        <title>Metabacillus sp. strain KIGAM252 whole genome sequence.</title>
        <authorList>
            <person name="Seo M.-J."/>
            <person name="Cho E.-S."/>
            <person name="Hwang C.Y."/>
            <person name="Yoon D.J."/>
        </authorList>
    </citation>
    <scope>NUCLEOTIDE SEQUENCE [LARGE SCALE GENOMIC DNA]</scope>
    <source>
        <strain evidence="10 11">KIGAM252</strain>
    </source>
</reference>
<dbReference type="Proteomes" id="UP000682403">
    <property type="component" value="Unassembled WGS sequence"/>
</dbReference>
<evidence type="ECO:0000256" key="3">
    <source>
        <dbReference type="ARBA" id="ARBA00022692"/>
    </source>
</evidence>
<keyword evidence="2" id="KW-1003">Cell membrane</keyword>
<feature type="domain" description="MacB-like periplasmic core" evidence="9">
    <location>
        <begin position="421"/>
        <end position="616"/>
    </location>
</feature>
<protein>
    <submittedName>
        <fullName evidence="10">FtsX-like permease family protein</fullName>
    </submittedName>
</protein>
<dbReference type="PANTHER" id="PTHR30572">
    <property type="entry name" value="MEMBRANE COMPONENT OF TRANSPORTER-RELATED"/>
    <property type="match status" value="1"/>
</dbReference>
<dbReference type="Pfam" id="PF12704">
    <property type="entry name" value="MacB_PCD"/>
    <property type="match status" value="1"/>
</dbReference>
<sequence length="777" mass="85791">MMPLFARKPLRDLGRQKAKTLLILLSIIISLSISGVIMHTKLQFEAALEESMDRSHVSDAAFYTNSFQTLPAGLHKLEGIEKAEAKISLRARAKTEDGFKNIEIAGLPDKQNYQIGQISLHKNHPSDAASYAETSTKQLFQWKDGQAIQLLIPGEKQKSLKLSGSVTDPSRIPASFSGTGYLYLSSEALKKLGVPLTYTQIQIRFEEDTSKKEKDQLMTRISKVLKSSGITSYRTEHAEETFYIRNTLVSAILTVLIWFGLFSLVLGFILITHLFHRVIAEHIKEMGIQRVVGAPISFIWKQYSLYLGVIGIISFLCSAGASYFGSKWAVRYLAEELNIGSYTESIHPTVAYLLLLLSFAIPYLGAFVPIQKVLNKPLTDTLRNVPHSFPSKKTKKSLGRFSLSVLSWRHAFSKKGQMVSNILMLSFGGAIIISCLALNQTLNNQLNQMNQFWNYDQEWSVKSKLPKSEITALFKETDGVSEAEGWTVRNTEIKFEKGVKHNALLIALPERSKLITPAVKQGQWLKQGGKPAIVINEDLRTMLGSPNTGENAELQIGKERKTFYIEGIIGSQLKGPAAYMSGTDYEKWLLADSANRIAVKLKSDANSGKVSEQLEKHLTDQGAAVEGTETIQAMQERPKQIIGLMVASILAAGILFTVLGLLNLMTATSMNVYERQKEIGITRAIGGSSGKIVRMFAAESLIIAMISWSLAAAFSYPLSRFLCKEIGMALLGSPLQSGFYPDGIFIWLTVSIVIGLGASAVPVLKSLAKPLPKLLED</sequence>
<evidence type="ECO:0000313" key="11">
    <source>
        <dbReference type="Proteomes" id="UP000682403"/>
    </source>
</evidence>
<feature type="transmembrane region" description="Helical" evidence="7">
    <location>
        <begin position="345"/>
        <end position="368"/>
    </location>
</feature>
<dbReference type="EMBL" id="JAGVRK010000001">
    <property type="protein sequence ID" value="MBS2970486.1"/>
    <property type="molecule type" value="Genomic_DNA"/>
</dbReference>
<keyword evidence="4 7" id="KW-1133">Transmembrane helix</keyword>
<evidence type="ECO:0000256" key="1">
    <source>
        <dbReference type="ARBA" id="ARBA00004651"/>
    </source>
</evidence>